<dbReference type="Pfam" id="PF04434">
    <property type="entry name" value="SWIM"/>
    <property type="match status" value="1"/>
</dbReference>
<proteinExistence type="predicted"/>
<keyword evidence="1" id="KW-0479">Metal-binding</keyword>
<sequence length="550" mass="64448">MNGGIAVAVIPDNQAPIFKEAAEKLNRMLKSEVEEDARLVQKGLMLYRQGTVHHLKYMVKSIWATVQDVTPVRVYINVSDPEESSCTCPANSFCRHRLAAFFQAYSDVASVSDWVEAWRKPAKEQLNAEKWGLQRAKDLVKKDTRTGHDYDSWADSFRESFEEIVKGQGEPKAYVLPGLFRSYIRRVEVSAPLEAVWKNLYMIAACVHSFNLLTELAGEMGHDDMPTMDRYYRPLFEDLFNDAEEYIERLAYGTMPFSFDTFLEQLKDDTIGLTVPDASVGYDRIDLYRLLWEKLFKNGSWRDAERARLEAFGDDKRDLVEEIALIHQLVLAKQDGEALKVFTSLSIGSLPYMFYWLDGFRVQREWNRMGPFIEYLVQQLRNYLKHLSDYYACKKFTRYALKLVGTYTREIGRGELYDRALAQAMPYSFYEYEDSLFEKQQYEQWGELQSYFGFEYNSISSERIKVLQKEAPEVLIPLYHQMIGDLVEMKNRSSYKQAARLLKKLRTVYKKLKRVPEWEEFFGKLLVRTKRLRAFHEECTRNKLIEVEEA</sequence>
<evidence type="ECO:0000313" key="4">
    <source>
        <dbReference type="Proteomes" id="UP000587942"/>
    </source>
</evidence>
<keyword evidence="1" id="KW-0862">Zinc</keyword>
<comment type="caution">
    <text evidence="3">The sequence shown here is derived from an EMBL/GenBank/DDBJ whole genome shotgun (WGS) entry which is preliminary data.</text>
</comment>
<name>A0A846TGX8_9BACI</name>
<evidence type="ECO:0000313" key="3">
    <source>
        <dbReference type="EMBL" id="NKE04682.1"/>
    </source>
</evidence>
<organism evidence="3 4">
    <name type="scientific">Mesobacillus selenatarsenatis</name>
    <dbReference type="NCBI Taxonomy" id="388741"/>
    <lineage>
        <taxon>Bacteria</taxon>
        <taxon>Bacillati</taxon>
        <taxon>Bacillota</taxon>
        <taxon>Bacilli</taxon>
        <taxon>Bacillales</taxon>
        <taxon>Bacillaceae</taxon>
        <taxon>Mesobacillus</taxon>
    </lineage>
</organism>
<dbReference type="AlphaFoldDB" id="A0A846TGX8"/>
<dbReference type="InterPro" id="IPR007527">
    <property type="entry name" value="Znf_SWIM"/>
</dbReference>
<dbReference type="GO" id="GO:0008270">
    <property type="term" value="F:zinc ion binding"/>
    <property type="evidence" value="ECO:0007669"/>
    <property type="project" value="UniProtKB-KW"/>
</dbReference>
<evidence type="ECO:0000256" key="1">
    <source>
        <dbReference type="PROSITE-ProRule" id="PRU00325"/>
    </source>
</evidence>
<reference evidence="3 4" key="1">
    <citation type="submission" date="2020-03" db="EMBL/GenBank/DDBJ databases">
        <authorList>
            <person name="Sun Q."/>
        </authorList>
    </citation>
    <scope>NUCLEOTIDE SEQUENCE [LARGE SCALE GENOMIC DNA]</scope>
    <source>
        <strain evidence="3 4">KACC 21451</strain>
    </source>
</reference>
<dbReference type="EMBL" id="JAAVUM010000002">
    <property type="protein sequence ID" value="NKE04682.1"/>
    <property type="molecule type" value="Genomic_DNA"/>
</dbReference>
<evidence type="ECO:0000259" key="2">
    <source>
        <dbReference type="PROSITE" id="PS50966"/>
    </source>
</evidence>
<keyword evidence="1" id="KW-0863">Zinc-finger</keyword>
<dbReference type="Proteomes" id="UP000587942">
    <property type="component" value="Unassembled WGS sequence"/>
</dbReference>
<accession>A0A846TGX8</accession>
<dbReference type="PROSITE" id="PS50966">
    <property type="entry name" value="ZF_SWIM"/>
    <property type="match status" value="1"/>
</dbReference>
<feature type="domain" description="SWIM-type" evidence="2">
    <location>
        <begin position="72"/>
        <end position="105"/>
    </location>
</feature>
<protein>
    <submittedName>
        <fullName evidence="3">SWIM zinc finger family protein</fullName>
    </submittedName>
</protein>
<gene>
    <name evidence="3" type="ORF">GWK17_04215</name>
</gene>